<dbReference type="EMBL" id="CP021422">
    <property type="protein sequence ID" value="ASB41405.1"/>
    <property type="molecule type" value="Genomic_DNA"/>
</dbReference>
<keyword evidence="6" id="KW-1185">Reference proteome</keyword>
<dbReference type="RefSeq" id="WP_066540149.1">
    <property type="nucleotide sequence ID" value="NZ_CP021422.1"/>
</dbReference>
<dbReference type="Proteomes" id="UP000596035">
    <property type="component" value="Chromosome"/>
</dbReference>
<gene>
    <name evidence="4" type="ORF">ADH66_12525</name>
    <name evidence="5" type="ORF">I5Q82_02830</name>
</gene>
<dbReference type="InterPro" id="IPR027417">
    <property type="entry name" value="P-loop_NTPase"/>
</dbReference>
<name>A0A1Z2XSL2_9FIRM</name>
<sequence length="1074" mass="122227">MLVGCYYRCPIVVEEGDRDHPRFYVLAQLVEYNEIADAVKVEMHDLLGSRQYYGDLFQYNVFFAQAVTRCEACPGGVVEGRWGRGTIVSRVSEPNSEDEPFWYWIKLPNGKHIKECETELKFDYSQMNFAPDKQLRDYEFQHPTWFINHLKVSKNLRLVNNATYGFRVLAGCRAFLLPHQISTVARCFETTPVRYMLADEVGLGKTVEACSILSILASEKKDLRVLIIVPGALASQWKNELHYKYGFDAVIASPRAPICLLPMEDIGKSLLTLSMPWDLAIVDETHRLLANDTWYSQVQNLSRKVTHILLLSATPIQDRNEEYRRLLALLNPEQYETMSAERFSWMVKRQKRIQKSANLLLGYLERYDEYTEIVLDDLNSIVETLEDAALEKMVKDIDISTEDQGLSNVKQALAYICENYRIERRVIRNRRQLISEKMARRTLCAIPYSPLSLNENYNEIGAIQNTLTYLADNGEDDEEYVTQTAIPLLSALFSSPWAFEDALHKLQIDDGILLDSAAAWRRQAENEHSLVNIALDEDPDLIKGRLMTAMNYIDQETDILDDETCKLVVFTAHNATLVQFLKLFNTRYADMGIHAVAFGKHMDRDELEDSVYAFQNNPACRVIICDETGGEGRNLQNASQIIHLDLPWNANALEQRIGRLDRLGRAPNMDVLSVVLYADTSVEEQLFHIWKDGMKLFEQSLSGLEIITGELNELIVDALLDDYYTGLTNAFDDILDQAEEMRESVEDEQDFDLGATLYRPLSQGIDNVLGIYASEDDNLFATAMMGWGKQAGLSPEKPTSSGLIEFRESTFSVNAARQSLFIPPEWDKYTNSSIMRREGRLLGSFDRRTAATREDILFFAPGDPVYDSIISNAVGCNRGRCTGIETVAAYNYDGLVFIYNIAPKLDELLENGMTLQTLAQYRMYLPLKQIIVTVPLTARSKEVPEKEIINTLLALRPNSVNHLGRRGGSKMSISPLEHFISRTPPSTWEPLIDKASATAYKRACARLEKRSDFEAAEKEMQRVLNGYRAECIYFERDMSGVDERAHLFDVTLRALKNAKPELDAVCFLRVRSNG</sequence>
<dbReference type="InterPro" id="IPR049730">
    <property type="entry name" value="SNF2/RAD54-like_C"/>
</dbReference>
<dbReference type="Pfam" id="PF00176">
    <property type="entry name" value="SNF2-rel_dom"/>
    <property type="match status" value="2"/>
</dbReference>
<dbReference type="PANTHER" id="PTHR10799">
    <property type="entry name" value="SNF2/RAD54 HELICASE FAMILY"/>
    <property type="match status" value="1"/>
</dbReference>
<dbReference type="Gene3D" id="3.40.50.10810">
    <property type="entry name" value="Tandem AAA-ATPase domain"/>
    <property type="match status" value="1"/>
</dbReference>
<evidence type="ECO:0008006" key="8">
    <source>
        <dbReference type="Google" id="ProtNLM"/>
    </source>
</evidence>
<reference evidence="4" key="1">
    <citation type="journal article" date="2017" name="Genome Announc.">
        <title>High-Quality Whole-Genome Sequences of the Oligo-Mouse-Microbiota Bacterial Community.</title>
        <authorList>
            <person name="Garzetti D."/>
            <person name="Brugiroux S."/>
            <person name="Bunk B."/>
            <person name="Pukall R."/>
            <person name="McCoy K.D."/>
            <person name="Macpherson A.J."/>
            <person name="Stecher B."/>
        </authorList>
    </citation>
    <scope>NUCLEOTIDE SEQUENCE</scope>
    <source>
        <strain evidence="4">KB18</strain>
    </source>
</reference>
<dbReference type="InterPro" id="IPR038718">
    <property type="entry name" value="SNF2-like_sf"/>
</dbReference>
<dbReference type="PROSITE" id="PS51194">
    <property type="entry name" value="HELICASE_CTER"/>
    <property type="match status" value="1"/>
</dbReference>
<accession>A0A1Z2XSL2</accession>
<reference evidence="6" key="2">
    <citation type="submission" date="2017-05" db="EMBL/GenBank/DDBJ databases">
        <title>Improved OligoMM genomes.</title>
        <authorList>
            <person name="Garzetti D."/>
        </authorList>
    </citation>
    <scope>NUCLEOTIDE SEQUENCE [LARGE SCALE GENOMIC DNA]</scope>
    <source>
        <strain evidence="6">KB18</strain>
    </source>
</reference>
<reference evidence="5 7" key="3">
    <citation type="submission" date="2020-11" db="EMBL/GenBank/DDBJ databases">
        <title>Closed and high quality bacterial genomes of the OMM12 community.</title>
        <authorList>
            <person name="Marbouty M."/>
            <person name="Lamy-Besnier Q."/>
            <person name="Debarbieux L."/>
            <person name="Koszul R."/>
        </authorList>
    </citation>
    <scope>NUCLEOTIDE SEQUENCE [LARGE SCALE GENOMIC DNA]</scope>
    <source>
        <strain evidence="5 7">KB18</strain>
    </source>
</reference>
<dbReference type="PROSITE" id="PS51192">
    <property type="entry name" value="HELICASE_ATP_BIND_1"/>
    <property type="match status" value="1"/>
</dbReference>
<evidence type="ECO:0000259" key="2">
    <source>
        <dbReference type="PROSITE" id="PS51192"/>
    </source>
</evidence>
<feature type="domain" description="Helicase ATP-binding" evidence="2">
    <location>
        <begin position="196"/>
        <end position="333"/>
    </location>
</feature>
<dbReference type="InterPro" id="IPR000330">
    <property type="entry name" value="SNF2_N"/>
</dbReference>
<evidence type="ECO:0000256" key="1">
    <source>
        <dbReference type="ARBA" id="ARBA00022801"/>
    </source>
</evidence>
<feature type="domain" description="Helicase C-terminal" evidence="3">
    <location>
        <begin position="552"/>
        <end position="715"/>
    </location>
</feature>
<dbReference type="SMART" id="SM00487">
    <property type="entry name" value="DEXDc"/>
    <property type="match status" value="1"/>
</dbReference>
<protein>
    <recommendedName>
        <fullName evidence="8">Helicase</fullName>
    </recommendedName>
</protein>
<evidence type="ECO:0000313" key="7">
    <source>
        <dbReference type="Proteomes" id="UP000596035"/>
    </source>
</evidence>
<evidence type="ECO:0000313" key="4">
    <source>
        <dbReference type="EMBL" id="ASB41405.1"/>
    </source>
</evidence>
<dbReference type="Proteomes" id="UP000196710">
    <property type="component" value="Chromosome"/>
</dbReference>
<dbReference type="InterPro" id="IPR001650">
    <property type="entry name" value="Helicase_C-like"/>
</dbReference>
<organism evidence="5 7">
    <name type="scientific">Acutalibacter muris</name>
    <dbReference type="NCBI Taxonomy" id="1796620"/>
    <lineage>
        <taxon>Bacteria</taxon>
        <taxon>Bacillati</taxon>
        <taxon>Bacillota</taxon>
        <taxon>Clostridia</taxon>
        <taxon>Eubacteriales</taxon>
        <taxon>Acutalibacteraceae</taxon>
        <taxon>Acutalibacter</taxon>
    </lineage>
</organism>
<dbReference type="KEGG" id="amur:ADH66_12525"/>
<dbReference type="InterPro" id="IPR014001">
    <property type="entry name" value="Helicase_ATP-bd"/>
</dbReference>
<keyword evidence="1" id="KW-0378">Hydrolase</keyword>
<evidence type="ECO:0000313" key="5">
    <source>
        <dbReference type="EMBL" id="QQR30664.1"/>
    </source>
</evidence>
<dbReference type="Gene3D" id="3.40.50.300">
    <property type="entry name" value="P-loop containing nucleotide triphosphate hydrolases"/>
    <property type="match status" value="1"/>
</dbReference>
<dbReference type="CDD" id="cd18793">
    <property type="entry name" value="SF2_C_SNF"/>
    <property type="match status" value="1"/>
</dbReference>
<dbReference type="SUPFAM" id="SSF52540">
    <property type="entry name" value="P-loop containing nucleoside triphosphate hydrolases"/>
    <property type="match status" value="2"/>
</dbReference>
<evidence type="ECO:0000259" key="3">
    <source>
        <dbReference type="PROSITE" id="PS51194"/>
    </source>
</evidence>
<dbReference type="GO" id="GO:0005524">
    <property type="term" value="F:ATP binding"/>
    <property type="evidence" value="ECO:0007669"/>
    <property type="project" value="InterPro"/>
</dbReference>
<dbReference type="SMART" id="SM00490">
    <property type="entry name" value="HELICc"/>
    <property type="match status" value="1"/>
</dbReference>
<dbReference type="GO" id="GO:0016787">
    <property type="term" value="F:hydrolase activity"/>
    <property type="evidence" value="ECO:0007669"/>
    <property type="project" value="UniProtKB-KW"/>
</dbReference>
<evidence type="ECO:0000313" key="6">
    <source>
        <dbReference type="Proteomes" id="UP000196710"/>
    </source>
</evidence>
<dbReference type="AlphaFoldDB" id="A0A1Z2XSL2"/>
<proteinExistence type="predicted"/>
<dbReference type="Pfam" id="PF00271">
    <property type="entry name" value="Helicase_C"/>
    <property type="match status" value="1"/>
</dbReference>
<dbReference type="EMBL" id="CP065321">
    <property type="protein sequence ID" value="QQR30664.1"/>
    <property type="molecule type" value="Genomic_DNA"/>
</dbReference>